<dbReference type="EMBL" id="BK003204">
    <property type="protein sequence ID" value="DAA03404.1"/>
    <property type="molecule type" value="Genomic_DNA"/>
</dbReference>
<gene>
    <name evidence="2" type="ORF">HDC19643</name>
</gene>
<accession>Q6II62</accession>
<evidence type="ECO:0000256" key="1">
    <source>
        <dbReference type="SAM" id="MobiDB-lite"/>
    </source>
</evidence>
<sequence length="167" mass="18386">MSPPATVEPPPKIQCVLLLHAWHCASSPPLRHHHPPSCPSVRLSVCPYVRISFCPPVHPPVSVAIPLDLELIRWLGALPMNGADGADGADQTGPCPCKFIVLPTRLWRQRVKVFLRHSFTQLHSQKYCALDLVGRNLAGEKSTRHPSTSNQAAGSRQQEPGFIQPNF</sequence>
<proteinExistence type="predicted"/>
<name>Q6II62_DROME</name>
<protein>
    <submittedName>
        <fullName evidence="2">HDC19643</fullName>
    </submittedName>
</protein>
<reference evidence="2" key="1">
    <citation type="journal article" date="2003" name="Genome Biol.">
        <title>An integrated gene annotation and transcriptional profiling approach towards the full gene content of the Drosophila genome.</title>
        <authorList>
            <person name="Hild M."/>
            <person name="Beckmann B."/>
            <person name="Haas S.A."/>
            <person name="Koch B."/>
            <person name="Solovyev V."/>
            <person name="Busold C."/>
            <person name="Fellenberg K."/>
            <person name="Boutros M."/>
            <person name="Vingron M."/>
            <person name="Sauer F."/>
            <person name="Hoheisel J.D."/>
            <person name="Paro R."/>
        </authorList>
    </citation>
    <scope>NUCLEOTIDE SEQUENCE</scope>
</reference>
<evidence type="ECO:0000313" key="2">
    <source>
        <dbReference type="EMBL" id="DAA03404.1"/>
    </source>
</evidence>
<feature type="region of interest" description="Disordered" evidence="1">
    <location>
        <begin position="140"/>
        <end position="167"/>
    </location>
</feature>
<feature type="compositionally biased region" description="Polar residues" evidence="1">
    <location>
        <begin position="145"/>
        <end position="158"/>
    </location>
</feature>
<dbReference type="AlphaFoldDB" id="Q6II62"/>
<organism evidence="2">
    <name type="scientific">Drosophila melanogaster</name>
    <name type="common">Fruit fly</name>
    <dbReference type="NCBI Taxonomy" id="7227"/>
    <lineage>
        <taxon>Eukaryota</taxon>
        <taxon>Metazoa</taxon>
        <taxon>Ecdysozoa</taxon>
        <taxon>Arthropoda</taxon>
        <taxon>Hexapoda</taxon>
        <taxon>Insecta</taxon>
        <taxon>Pterygota</taxon>
        <taxon>Neoptera</taxon>
        <taxon>Endopterygota</taxon>
        <taxon>Diptera</taxon>
        <taxon>Brachycera</taxon>
        <taxon>Muscomorpha</taxon>
        <taxon>Ephydroidea</taxon>
        <taxon>Drosophilidae</taxon>
        <taxon>Drosophila</taxon>
        <taxon>Sophophora</taxon>
    </lineage>
</organism>